<dbReference type="InterPro" id="IPR016185">
    <property type="entry name" value="PreATP-grasp_dom_sf"/>
</dbReference>
<evidence type="ECO:0000256" key="10">
    <source>
        <dbReference type="ARBA" id="ARBA00022840"/>
    </source>
</evidence>
<dbReference type="InterPro" id="IPR013815">
    <property type="entry name" value="ATP_grasp_subdomain_1"/>
</dbReference>
<dbReference type="InterPro" id="IPR000291">
    <property type="entry name" value="D-Ala_lig_Van_CS"/>
</dbReference>
<keyword evidence="19" id="KW-1185">Reference proteome</keyword>
<evidence type="ECO:0000313" key="18">
    <source>
        <dbReference type="EMBL" id="NHN89376.1"/>
    </source>
</evidence>
<keyword evidence="8 15" id="KW-0436">Ligase</keyword>
<name>A0ABX0K3J8_9PROT</name>
<evidence type="ECO:0000256" key="5">
    <source>
        <dbReference type="ARBA" id="ARBA00010871"/>
    </source>
</evidence>
<dbReference type="InterPro" id="IPR011095">
    <property type="entry name" value="Dala_Dala_lig_C"/>
</dbReference>
<dbReference type="HAMAP" id="MF_00047">
    <property type="entry name" value="Dala_Dala_lig"/>
    <property type="match status" value="1"/>
</dbReference>
<dbReference type="EC" id="6.3.2.4" evidence="6 15"/>
<dbReference type="SUPFAM" id="SSF56059">
    <property type="entry name" value="Glutathione synthetase ATP-binding domain-like"/>
    <property type="match status" value="1"/>
</dbReference>
<evidence type="ECO:0000256" key="4">
    <source>
        <dbReference type="ARBA" id="ARBA00004496"/>
    </source>
</evidence>
<evidence type="ECO:0000256" key="2">
    <source>
        <dbReference type="ARBA" id="ARBA00001946"/>
    </source>
</evidence>
<dbReference type="Pfam" id="PF07478">
    <property type="entry name" value="Dala_Dala_lig_C"/>
    <property type="match status" value="1"/>
</dbReference>
<comment type="cofactor">
    <cofactor evidence="1">
        <name>Mn(2+)</name>
        <dbReference type="ChEBI" id="CHEBI:29035"/>
    </cofactor>
</comment>
<dbReference type="Gene3D" id="3.30.470.20">
    <property type="entry name" value="ATP-grasp fold, B domain"/>
    <property type="match status" value="1"/>
</dbReference>
<dbReference type="InterPro" id="IPR005905">
    <property type="entry name" value="D_ala_D_ala"/>
</dbReference>
<keyword evidence="12 15" id="KW-0573">Peptidoglycan synthesis</keyword>
<dbReference type="Gene3D" id="3.30.1490.20">
    <property type="entry name" value="ATP-grasp fold, A domain"/>
    <property type="match status" value="1"/>
</dbReference>
<organism evidence="18 19">
    <name type="scientific">Acetobacter conturbans</name>
    <dbReference type="NCBI Taxonomy" id="1737472"/>
    <lineage>
        <taxon>Bacteria</taxon>
        <taxon>Pseudomonadati</taxon>
        <taxon>Pseudomonadota</taxon>
        <taxon>Alphaproteobacteria</taxon>
        <taxon>Acetobacterales</taxon>
        <taxon>Acetobacteraceae</taxon>
        <taxon>Acetobacter</taxon>
    </lineage>
</organism>
<evidence type="ECO:0000256" key="15">
    <source>
        <dbReference type="HAMAP-Rule" id="MF_00047"/>
    </source>
</evidence>
<dbReference type="Proteomes" id="UP000631653">
    <property type="component" value="Unassembled WGS sequence"/>
</dbReference>
<comment type="catalytic activity">
    <reaction evidence="14 15">
        <text>2 D-alanine + ATP = D-alanyl-D-alanine + ADP + phosphate + H(+)</text>
        <dbReference type="Rhea" id="RHEA:11224"/>
        <dbReference type="ChEBI" id="CHEBI:15378"/>
        <dbReference type="ChEBI" id="CHEBI:30616"/>
        <dbReference type="ChEBI" id="CHEBI:43474"/>
        <dbReference type="ChEBI" id="CHEBI:57416"/>
        <dbReference type="ChEBI" id="CHEBI:57822"/>
        <dbReference type="ChEBI" id="CHEBI:456216"/>
        <dbReference type="EC" id="6.3.2.4"/>
    </reaction>
</comment>
<evidence type="ECO:0000259" key="17">
    <source>
        <dbReference type="PROSITE" id="PS50975"/>
    </source>
</evidence>
<comment type="cofactor">
    <cofactor evidence="2">
        <name>Mg(2+)</name>
        <dbReference type="ChEBI" id="CHEBI:18420"/>
    </cofactor>
</comment>
<evidence type="ECO:0000256" key="14">
    <source>
        <dbReference type="ARBA" id="ARBA00047614"/>
    </source>
</evidence>
<evidence type="ECO:0000256" key="12">
    <source>
        <dbReference type="ARBA" id="ARBA00022984"/>
    </source>
</evidence>
<dbReference type="PIRSF" id="PIRSF039102">
    <property type="entry name" value="Ddl/VanB"/>
    <property type="match status" value="1"/>
</dbReference>
<sequence>MSAVRRVTVLMGGASAEREVSLSSGKGVVAALREAGYETHGLDVTRDLAALVAGLAEQKPDVVFNALHGRFGEDGAVQGVLEWLGLPYTHSGIRASANAMDKEASRQVFLTAGLPVAEGRVVSIEELAEADPLPLPYVVKPLDEGSSVGVSIIREGTNQRGRVLEEWRYGPVALVEQYIPGREITVGVLDGDAEGPRALTVTDITPNAASGHDFYDYAAKYGAGGSRHILPADIHPDDFARACELAVAAHRALGCTGASRSDFRYDDTAGDGHGRIVLLEVNTQPGMTPTSLLPEQAAYCGISYPELCSLLVKDALRRADTARR</sequence>
<feature type="domain" description="ATP-grasp" evidence="17">
    <location>
        <begin position="106"/>
        <end position="313"/>
    </location>
</feature>
<dbReference type="PROSITE" id="PS50975">
    <property type="entry name" value="ATP_GRASP"/>
    <property type="match status" value="1"/>
</dbReference>
<evidence type="ECO:0000256" key="7">
    <source>
        <dbReference type="ARBA" id="ARBA00022490"/>
    </source>
</evidence>
<evidence type="ECO:0000256" key="8">
    <source>
        <dbReference type="ARBA" id="ARBA00022598"/>
    </source>
</evidence>
<comment type="function">
    <text evidence="3 15">Cell wall formation.</text>
</comment>
<keyword evidence="7 15" id="KW-0963">Cytoplasm</keyword>
<dbReference type="PANTHER" id="PTHR23132:SF23">
    <property type="entry name" value="D-ALANINE--D-ALANINE LIGASE B"/>
    <property type="match status" value="1"/>
</dbReference>
<gene>
    <name evidence="15" type="primary">ddl</name>
    <name evidence="18" type="ORF">GOB81_12165</name>
</gene>
<dbReference type="NCBIfam" id="NF002378">
    <property type="entry name" value="PRK01372.1"/>
    <property type="match status" value="1"/>
</dbReference>
<dbReference type="InterPro" id="IPR011761">
    <property type="entry name" value="ATP-grasp"/>
</dbReference>
<keyword evidence="9 16" id="KW-0547">Nucleotide-binding</keyword>
<accession>A0ABX0K3J8</accession>
<dbReference type="Pfam" id="PF01820">
    <property type="entry name" value="Dala_Dala_lig_N"/>
    <property type="match status" value="1"/>
</dbReference>
<evidence type="ECO:0000256" key="16">
    <source>
        <dbReference type="PROSITE-ProRule" id="PRU00409"/>
    </source>
</evidence>
<keyword evidence="13 15" id="KW-0961">Cell wall biogenesis/degradation</keyword>
<dbReference type="EMBL" id="WOSY01000011">
    <property type="protein sequence ID" value="NHN89376.1"/>
    <property type="molecule type" value="Genomic_DNA"/>
</dbReference>
<keyword evidence="11 15" id="KW-0133">Cell shape</keyword>
<dbReference type="PROSITE" id="PS00843">
    <property type="entry name" value="DALA_DALA_LIGASE_1"/>
    <property type="match status" value="1"/>
</dbReference>
<evidence type="ECO:0000256" key="1">
    <source>
        <dbReference type="ARBA" id="ARBA00001936"/>
    </source>
</evidence>
<dbReference type="InterPro" id="IPR011127">
    <property type="entry name" value="Dala_Dala_lig_N"/>
</dbReference>
<dbReference type="SUPFAM" id="SSF52440">
    <property type="entry name" value="PreATP-grasp domain"/>
    <property type="match status" value="1"/>
</dbReference>
<evidence type="ECO:0000256" key="9">
    <source>
        <dbReference type="ARBA" id="ARBA00022741"/>
    </source>
</evidence>
<dbReference type="NCBIfam" id="TIGR01205">
    <property type="entry name" value="D_ala_D_alaTIGR"/>
    <property type="match status" value="1"/>
</dbReference>
<reference evidence="18 19" key="1">
    <citation type="journal article" date="2020" name="Int. J. Syst. Evol. Microbiol.">
        <title>Novel acetic acid bacteria from cider fermentations: Acetobacter conturbans sp. nov. and Acetobacter fallax sp. nov.</title>
        <authorList>
            <person name="Sombolestani A.S."/>
            <person name="Cleenwerck I."/>
            <person name="Cnockaert M."/>
            <person name="Borremans W."/>
            <person name="Wieme A.D."/>
            <person name="De Vuyst L."/>
            <person name="Vandamme P."/>
        </authorList>
    </citation>
    <scope>NUCLEOTIDE SEQUENCE [LARGE SCALE GENOMIC DNA]</scope>
    <source>
        <strain evidence="18 19">LMG 1627</strain>
    </source>
</reference>
<comment type="pathway">
    <text evidence="15">Cell wall biogenesis; peptidoglycan biosynthesis.</text>
</comment>
<dbReference type="Gene3D" id="3.40.50.20">
    <property type="match status" value="1"/>
</dbReference>
<protein>
    <recommendedName>
        <fullName evidence="6 15">D-alanine--D-alanine ligase</fullName>
        <ecNumber evidence="6 15">6.3.2.4</ecNumber>
    </recommendedName>
    <alternativeName>
        <fullName evidence="15">D-Ala-D-Ala ligase</fullName>
    </alternativeName>
    <alternativeName>
        <fullName evidence="15">D-alanylalanine synthetase</fullName>
    </alternativeName>
</protein>
<evidence type="ECO:0000256" key="3">
    <source>
        <dbReference type="ARBA" id="ARBA00003921"/>
    </source>
</evidence>
<comment type="caution">
    <text evidence="18">The sequence shown here is derived from an EMBL/GenBank/DDBJ whole genome shotgun (WGS) entry which is preliminary data.</text>
</comment>
<comment type="subcellular location">
    <subcellularLocation>
        <location evidence="4 15">Cytoplasm</location>
    </subcellularLocation>
</comment>
<dbReference type="RefSeq" id="WP_173570704.1">
    <property type="nucleotide sequence ID" value="NZ_WOSY01000011.1"/>
</dbReference>
<dbReference type="GO" id="GO:0008716">
    <property type="term" value="F:D-alanine-D-alanine ligase activity"/>
    <property type="evidence" value="ECO:0007669"/>
    <property type="project" value="UniProtKB-EC"/>
</dbReference>
<proteinExistence type="inferred from homology"/>
<dbReference type="PANTHER" id="PTHR23132">
    <property type="entry name" value="D-ALANINE--D-ALANINE LIGASE"/>
    <property type="match status" value="1"/>
</dbReference>
<comment type="similarity">
    <text evidence="5 15">Belongs to the D-alanine--D-alanine ligase family.</text>
</comment>
<evidence type="ECO:0000256" key="6">
    <source>
        <dbReference type="ARBA" id="ARBA00012216"/>
    </source>
</evidence>
<evidence type="ECO:0000313" key="19">
    <source>
        <dbReference type="Proteomes" id="UP000631653"/>
    </source>
</evidence>
<evidence type="ECO:0000256" key="11">
    <source>
        <dbReference type="ARBA" id="ARBA00022960"/>
    </source>
</evidence>
<evidence type="ECO:0000256" key="13">
    <source>
        <dbReference type="ARBA" id="ARBA00023316"/>
    </source>
</evidence>
<keyword evidence="10 16" id="KW-0067">ATP-binding</keyword>